<name>A0A9D9ISP3_9BACT</name>
<accession>A0A9D9ISP3</accession>
<dbReference type="EMBL" id="JADILZ010000018">
    <property type="protein sequence ID" value="MBO8477630.1"/>
    <property type="molecule type" value="Genomic_DNA"/>
</dbReference>
<reference evidence="2" key="1">
    <citation type="submission" date="2020-10" db="EMBL/GenBank/DDBJ databases">
        <authorList>
            <person name="Gilroy R."/>
        </authorList>
    </citation>
    <scope>NUCLEOTIDE SEQUENCE</scope>
    <source>
        <strain evidence="2">2478</strain>
    </source>
</reference>
<organism evidence="2 3">
    <name type="scientific">Candidatus Cryptobacteroides excrementipullorum</name>
    <dbReference type="NCBI Taxonomy" id="2840761"/>
    <lineage>
        <taxon>Bacteria</taxon>
        <taxon>Pseudomonadati</taxon>
        <taxon>Bacteroidota</taxon>
        <taxon>Bacteroidia</taxon>
        <taxon>Bacteroidales</taxon>
        <taxon>Candidatus Cryptobacteroides</taxon>
    </lineage>
</organism>
<protein>
    <submittedName>
        <fullName evidence="2">Uncharacterized protein</fullName>
    </submittedName>
</protein>
<gene>
    <name evidence="2" type="ORF">IAB80_01850</name>
</gene>
<dbReference type="Proteomes" id="UP000823771">
    <property type="component" value="Unassembled WGS sequence"/>
</dbReference>
<feature type="region of interest" description="Disordered" evidence="1">
    <location>
        <begin position="82"/>
        <end position="107"/>
    </location>
</feature>
<evidence type="ECO:0000256" key="1">
    <source>
        <dbReference type="SAM" id="MobiDB-lite"/>
    </source>
</evidence>
<feature type="compositionally biased region" description="Low complexity" evidence="1">
    <location>
        <begin position="96"/>
        <end position="107"/>
    </location>
</feature>
<reference evidence="2" key="2">
    <citation type="journal article" date="2021" name="PeerJ">
        <title>Extensive microbial diversity within the chicken gut microbiome revealed by metagenomics and culture.</title>
        <authorList>
            <person name="Gilroy R."/>
            <person name="Ravi A."/>
            <person name="Getino M."/>
            <person name="Pursley I."/>
            <person name="Horton D.L."/>
            <person name="Alikhan N.F."/>
            <person name="Baker D."/>
            <person name="Gharbi K."/>
            <person name="Hall N."/>
            <person name="Watson M."/>
            <person name="Adriaenssens E.M."/>
            <person name="Foster-Nyarko E."/>
            <person name="Jarju S."/>
            <person name="Secka A."/>
            <person name="Antonio M."/>
            <person name="Oren A."/>
            <person name="Chaudhuri R.R."/>
            <person name="La Ragione R."/>
            <person name="Hildebrand F."/>
            <person name="Pallen M.J."/>
        </authorList>
    </citation>
    <scope>NUCLEOTIDE SEQUENCE</scope>
    <source>
        <strain evidence="2">2478</strain>
    </source>
</reference>
<comment type="caution">
    <text evidence="2">The sequence shown here is derived from an EMBL/GenBank/DDBJ whole genome shotgun (WGS) entry which is preliminary data.</text>
</comment>
<proteinExistence type="predicted"/>
<evidence type="ECO:0000313" key="2">
    <source>
        <dbReference type="EMBL" id="MBO8477630.1"/>
    </source>
</evidence>
<feature type="compositionally biased region" description="Basic and acidic residues" evidence="1">
    <location>
        <begin position="43"/>
        <end position="54"/>
    </location>
</feature>
<evidence type="ECO:0000313" key="3">
    <source>
        <dbReference type="Proteomes" id="UP000823771"/>
    </source>
</evidence>
<sequence>MDTVLTIVTLLLILLPVAAKAIEKTLVNAGKSGTADKVRRFREQLEDSDGKDADPVPTGRKGRGAFPFPPVFREAFPTSVIKPPAGAEDSPVRHTPSPGAAHAGAGVPAELLEDGYKSVRDIIRDRHSSDGVAVTESVEEKRRKLEIDPRKMIIYSEIMKPKF</sequence>
<feature type="region of interest" description="Disordered" evidence="1">
    <location>
        <begin position="43"/>
        <end position="69"/>
    </location>
</feature>
<dbReference type="AlphaFoldDB" id="A0A9D9ISP3"/>